<protein>
    <submittedName>
        <fullName evidence="2">Uncharacterized protein</fullName>
    </submittedName>
</protein>
<comment type="caution">
    <text evidence="2">The sequence shown here is derived from an EMBL/GenBank/DDBJ whole genome shotgun (WGS) entry which is preliminary data.</text>
</comment>
<evidence type="ECO:0000313" key="2">
    <source>
        <dbReference type="EMBL" id="MFK4271739.1"/>
    </source>
</evidence>
<feature type="region of interest" description="Disordered" evidence="1">
    <location>
        <begin position="71"/>
        <end position="102"/>
    </location>
</feature>
<evidence type="ECO:0000256" key="1">
    <source>
        <dbReference type="SAM" id="MobiDB-lite"/>
    </source>
</evidence>
<dbReference type="Proteomes" id="UP001620295">
    <property type="component" value="Unassembled WGS sequence"/>
</dbReference>
<proteinExistence type="predicted"/>
<reference evidence="2 3" key="1">
    <citation type="submission" date="2024-11" db="EMBL/GenBank/DDBJ databases">
        <title>The Natural Products Discovery Center: Release of the First 8490 Sequenced Strains for Exploring Actinobacteria Biosynthetic Diversity.</title>
        <authorList>
            <person name="Kalkreuter E."/>
            <person name="Kautsar S.A."/>
            <person name="Yang D."/>
            <person name="Bader C.D."/>
            <person name="Teijaro C.N."/>
            <person name="Fluegel L."/>
            <person name="Davis C.M."/>
            <person name="Simpson J.R."/>
            <person name="Lauterbach L."/>
            <person name="Steele A.D."/>
            <person name="Gui C."/>
            <person name="Meng S."/>
            <person name="Li G."/>
            <person name="Viehrig K."/>
            <person name="Ye F."/>
            <person name="Su P."/>
            <person name="Kiefer A.F."/>
            <person name="Nichols A."/>
            <person name="Cepeda A.J."/>
            <person name="Yan W."/>
            <person name="Fan B."/>
            <person name="Jiang Y."/>
            <person name="Adhikari A."/>
            <person name="Zheng C.-J."/>
            <person name="Schuster L."/>
            <person name="Cowan T.M."/>
            <person name="Smanski M.J."/>
            <person name="Chevrette M.G."/>
            <person name="De Carvalho L.P.S."/>
            <person name="Shen B."/>
        </authorList>
    </citation>
    <scope>NUCLEOTIDE SEQUENCE [LARGE SCALE GENOMIC DNA]</scope>
    <source>
        <strain evidence="2 3">NPDC020863</strain>
    </source>
</reference>
<evidence type="ECO:0000313" key="3">
    <source>
        <dbReference type="Proteomes" id="UP001620295"/>
    </source>
</evidence>
<dbReference type="RefSeq" id="WP_404748516.1">
    <property type="nucleotide sequence ID" value="NZ_JBJDQH010000020.1"/>
</dbReference>
<name>A0ABW8M0P4_9ACTN</name>
<accession>A0ABW8M0P4</accession>
<keyword evidence="3" id="KW-1185">Reference proteome</keyword>
<dbReference type="EMBL" id="JBJDQH010000020">
    <property type="protein sequence ID" value="MFK4271739.1"/>
    <property type="molecule type" value="Genomic_DNA"/>
</dbReference>
<gene>
    <name evidence="2" type="ORF">ACI2L5_43590</name>
</gene>
<organism evidence="2 3">
    <name type="scientific">Streptomyces milbemycinicus</name>
    <dbReference type="NCBI Taxonomy" id="476552"/>
    <lineage>
        <taxon>Bacteria</taxon>
        <taxon>Bacillati</taxon>
        <taxon>Actinomycetota</taxon>
        <taxon>Actinomycetes</taxon>
        <taxon>Kitasatosporales</taxon>
        <taxon>Streptomycetaceae</taxon>
        <taxon>Streptomyces</taxon>
    </lineage>
</organism>
<sequence length="102" mass="10546">MRAIAGGVSGAPSVVPSLLHNLCDLADRHSLRPGEREAGGGLLCIAFCIAAHSITDVPVACLFDIEDLVGIPDDDEGEDKSKRATGAAPATTQMEESTDART</sequence>